<evidence type="ECO:0000313" key="3">
    <source>
        <dbReference type="Proteomes" id="UP001328107"/>
    </source>
</evidence>
<feature type="compositionally biased region" description="Polar residues" evidence="1">
    <location>
        <begin position="15"/>
        <end position="25"/>
    </location>
</feature>
<reference evidence="3" key="1">
    <citation type="submission" date="2022-10" db="EMBL/GenBank/DDBJ databases">
        <title>Genome assembly of Pristionchus species.</title>
        <authorList>
            <person name="Yoshida K."/>
            <person name="Sommer R.J."/>
        </authorList>
    </citation>
    <scope>NUCLEOTIDE SEQUENCE [LARGE SCALE GENOMIC DNA]</scope>
    <source>
        <strain evidence="3">RS5460</strain>
    </source>
</reference>
<gene>
    <name evidence="2" type="ORF">PMAYCL1PPCAC_31991</name>
</gene>
<dbReference type="AlphaFoldDB" id="A0AAN5DF04"/>
<dbReference type="Proteomes" id="UP001328107">
    <property type="component" value="Unassembled WGS sequence"/>
</dbReference>
<keyword evidence="3" id="KW-1185">Reference proteome</keyword>
<accession>A0AAN5DF04</accession>
<protein>
    <submittedName>
        <fullName evidence="2">Uncharacterized protein</fullName>
    </submittedName>
</protein>
<sequence>MESGSSQDLEKQRTESTSSTSTNGKNVKLMPGLYKTSSAEYTRWTKEGREVLGTPSYTVYSMSESEKKRLDTGDEVVLASPRDSRLVCALVLEHQRTAVSLFTDRFDSIPISSTLYRLHASKKEPIICCQQTV</sequence>
<proteinExistence type="predicted"/>
<feature type="region of interest" description="Disordered" evidence="1">
    <location>
        <begin position="1"/>
        <end position="29"/>
    </location>
</feature>
<evidence type="ECO:0000256" key="1">
    <source>
        <dbReference type="SAM" id="MobiDB-lite"/>
    </source>
</evidence>
<dbReference type="EMBL" id="BTRK01000006">
    <property type="protein sequence ID" value="GMR61796.1"/>
    <property type="molecule type" value="Genomic_DNA"/>
</dbReference>
<comment type="caution">
    <text evidence="2">The sequence shown here is derived from an EMBL/GenBank/DDBJ whole genome shotgun (WGS) entry which is preliminary data.</text>
</comment>
<evidence type="ECO:0000313" key="2">
    <source>
        <dbReference type="EMBL" id="GMR61796.1"/>
    </source>
</evidence>
<name>A0AAN5DF04_9BILA</name>
<organism evidence="2 3">
    <name type="scientific">Pristionchus mayeri</name>
    <dbReference type="NCBI Taxonomy" id="1317129"/>
    <lineage>
        <taxon>Eukaryota</taxon>
        <taxon>Metazoa</taxon>
        <taxon>Ecdysozoa</taxon>
        <taxon>Nematoda</taxon>
        <taxon>Chromadorea</taxon>
        <taxon>Rhabditida</taxon>
        <taxon>Rhabditina</taxon>
        <taxon>Diplogasteromorpha</taxon>
        <taxon>Diplogasteroidea</taxon>
        <taxon>Neodiplogasteridae</taxon>
        <taxon>Pristionchus</taxon>
    </lineage>
</organism>